<dbReference type="EMBL" id="BMYK01000002">
    <property type="protein sequence ID" value="GHC72561.1"/>
    <property type="molecule type" value="Genomic_DNA"/>
</dbReference>
<gene>
    <name evidence="1" type="ORF">GCM10007320_08520</name>
</gene>
<evidence type="ECO:0000313" key="2">
    <source>
        <dbReference type="Proteomes" id="UP000626210"/>
    </source>
</evidence>
<reference evidence="2" key="1">
    <citation type="journal article" date="2019" name="Int. J. Syst. Evol. Microbiol.">
        <title>The Global Catalogue of Microorganisms (GCM) 10K type strain sequencing project: providing services to taxonomists for standard genome sequencing and annotation.</title>
        <authorList>
            <consortium name="The Broad Institute Genomics Platform"/>
            <consortium name="The Broad Institute Genome Sequencing Center for Infectious Disease"/>
            <person name="Wu L."/>
            <person name="Ma J."/>
        </authorList>
    </citation>
    <scope>NUCLEOTIDE SEQUENCE [LARGE SCALE GENOMIC DNA]</scope>
    <source>
        <strain evidence="2">KCTC 23314</strain>
    </source>
</reference>
<sequence length="64" mass="7511">MNIWWHYNCRMTEAKRGPGRPKGPTGEARERRAMYLPAALWAKIDLYGKDWLERLIANAKPPKE</sequence>
<comment type="caution">
    <text evidence="1">The sequence shown here is derived from an EMBL/GenBank/DDBJ whole genome shotgun (WGS) entry which is preliminary data.</text>
</comment>
<evidence type="ECO:0008006" key="3">
    <source>
        <dbReference type="Google" id="ProtNLM"/>
    </source>
</evidence>
<name>A0ABQ3FWE4_9BURK</name>
<accession>A0ABQ3FWE4</accession>
<dbReference type="Proteomes" id="UP000626210">
    <property type="component" value="Unassembled WGS sequence"/>
</dbReference>
<proteinExistence type="predicted"/>
<organism evidence="1 2">
    <name type="scientific">Pseudorhodoferax aquiterrae</name>
    <dbReference type="NCBI Taxonomy" id="747304"/>
    <lineage>
        <taxon>Bacteria</taxon>
        <taxon>Pseudomonadati</taxon>
        <taxon>Pseudomonadota</taxon>
        <taxon>Betaproteobacteria</taxon>
        <taxon>Burkholderiales</taxon>
        <taxon>Comamonadaceae</taxon>
    </lineage>
</organism>
<evidence type="ECO:0000313" key="1">
    <source>
        <dbReference type="EMBL" id="GHC72561.1"/>
    </source>
</evidence>
<keyword evidence="2" id="KW-1185">Reference proteome</keyword>
<protein>
    <recommendedName>
        <fullName evidence="3">Transposase</fullName>
    </recommendedName>
</protein>